<feature type="region of interest" description="Disordered" evidence="2">
    <location>
        <begin position="476"/>
        <end position="501"/>
    </location>
</feature>
<dbReference type="RefSeq" id="WP_212532892.1">
    <property type="nucleotide sequence ID" value="NZ_JAGSOG010000290.1"/>
</dbReference>
<feature type="domain" description="Tyr recombinase" evidence="3">
    <location>
        <begin position="236"/>
        <end position="467"/>
    </location>
</feature>
<protein>
    <recommendedName>
        <fullName evidence="3">Tyr recombinase domain-containing protein</fullName>
    </recommendedName>
</protein>
<name>A0A941EVC4_9ACTN</name>
<evidence type="ECO:0000256" key="1">
    <source>
        <dbReference type="ARBA" id="ARBA00023172"/>
    </source>
</evidence>
<evidence type="ECO:0000313" key="4">
    <source>
        <dbReference type="EMBL" id="MBR7838435.1"/>
    </source>
</evidence>
<accession>A0A941EVC4</accession>
<reference evidence="4" key="1">
    <citation type="submission" date="2021-04" db="EMBL/GenBank/DDBJ databases">
        <title>Genome based classification of Actinospica acidithermotolerans sp. nov., an actinobacterium isolated from an Indonesian hot spring.</title>
        <authorList>
            <person name="Kusuma A.B."/>
            <person name="Putra K.E."/>
            <person name="Nafisah S."/>
            <person name="Loh J."/>
            <person name="Nouioui I."/>
            <person name="Goodfellow M."/>
        </authorList>
    </citation>
    <scope>NUCLEOTIDE SEQUENCE</scope>
    <source>
        <strain evidence="4">CSCA 57</strain>
    </source>
</reference>
<evidence type="ECO:0000259" key="3">
    <source>
        <dbReference type="PROSITE" id="PS51898"/>
    </source>
</evidence>
<dbReference type="InterPro" id="IPR011010">
    <property type="entry name" value="DNA_brk_join_enz"/>
</dbReference>
<sequence length="501" mass="54639">MPTTFDVRIWNPRARKRNDRITYELRWVVGPKQHSKTFATKALAESFRAALNVAARNGEAFDVDSGLPLSMARANRERWTVYGRAVDFCAGKWAKLAPKSREQFADALATIVGAAVATDRGAPEAARLRLALTHWAFNTNARKEAPEPPEAHAEAVVWIARNSMPMDQLEETAALRQVLDAIGLRLDGKSAAATTYNRKRMTLHQFLDYAAESGDLAGNPLGRVKARAPYVAKGVDPRSVVNPAQGAALLRAIRDVDATGAHLEAFFALMLLAGLRTAEAVDIRDVDLRLPKLAKPIGEYTEAELAKLDAWGELWVSQSNPQPSRSWTDGGVRAGSKSLKHRAEGEGRVAPCCPELTIILLRHLGTYGTAPDGRLFHSRSLPGGMVTKTTYLRVFHAARRPALGELAATPLAARPYDLRHAFISTALAAGVPAADIARWVGQSIEVLMKYYAAMLYGGGKASREKYQRELQAWTTELAQSAESDDPNDESAQVDESEPGQA</sequence>
<evidence type="ECO:0000256" key="2">
    <source>
        <dbReference type="SAM" id="MobiDB-lite"/>
    </source>
</evidence>
<keyword evidence="5" id="KW-1185">Reference proteome</keyword>
<dbReference type="PROSITE" id="PS51898">
    <property type="entry name" value="TYR_RECOMBINASE"/>
    <property type="match status" value="1"/>
</dbReference>
<dbReference type="EMBL" id="JAGSOG010000290">
    <property type="protein sequence ID" value="MBR7838435.1"/>
    <property type="molecule type" value="Genomic_DNA"/>
</dbReference>
<organism evidence="4 5">
    <name type="scientific">Actinospica durhamensis</name>
    <dbReference type="NCBI Taxonomy" id="1508375"/>
    <lineage>
        <taxon>Bacteria</taxon>
        <taxon>Bacillati</taxon>
        <taxon>Actinomycetota</taxon>
        <taxon>Actinomycetes</taxon>
        <taxon>Catenulisporales</taxon>
        <taxon>Actinospicaceae</taxon>
        <taxon>Actinospica</taxon>
    </lineage>
</organism>
<dbReference type="AlphaFoldDB" id="A0A941EVC4"/>
<gene>
    <name evidence="4" type="ORF">KDL01_34535</name>
</gene>
<dbReference type="GO" id="GO:0015074">
    <property type="term" value="P:DNA integration"/>
    <property type="evidence" value="ECO:0007669"/>
    <property type="project" value="InterPro"/>
</dbReference>
<dbReference type="InterPro" id="IPR002104">
    <property type="entry name" value="Integrase_catalytic"/>
</dbReference>
<dbReference type="Gene3D" id="1.10.443.10">
    <property type="entry name" value="Intergrase catalytic core"/>
    <property type="match status" value="1"/>
</dbReference>
<proteinExistence type="predicted"/>
<dbReference type="GO" id="GO:0006310">
    <property type="term" value="P:DNA recombination"/>
    <property type="evidence" value="ECO:0007669"/>
    <property type="project" value="UniProtKB-KW"/>
</dbReference>
<dbReference type="InterPro" id="IPR013762">
    <property type="entry name" value="Integrase-like_cat_sf"/>
</dbReference>
<dbReference type="GO" id="GO:0003677">
    <property type="term" value="F:DNA binding"/>
    <property type="evidence" value="ECO:0007669"/>
    <property type="project" value="InterPro"/>
</dbReference>
<keyword evidence="1" id="KW-0233">DNA recombination</keyword>
<dbReference type="Proteomes" id="UP000675781">
    <property type="component" value="Unassembled WGS sequence"/>
</dbReference>
<comment type="caution">
    <text evidence="4">The sequence shown here is derived from an EMBL/GenBank/DDBJ whole genome shotgun (WGS) entry which is preliminary data.</text>
</comment>
<evidence type="ECO:0000313" key="5">
    <source>
        <dbReference type="Proteomes" id="UP000675781"/>
    </source>
</evidence>
<feature type="compositionally biased region" description="Acidic residues" evidence="2">
    <location>
        <begin position="482"/>
        <end position="501"/>
    </location>
</feature>
<dbReference type="SUPFAM" id="SSF56349">
    <property type="entry name" value="DNA breaking-rejoining enzymes"/>
    <property type="match status" value="1"/>
</dbReference>